<dbReference type="GO" id="GO:0044780">
    <property type="term" value="P:bacterial-type flagellum assembly"/>
    <property type="evidence" value="ECO:0007669"/>
    <property type="project" value="InterPro"/>
</dbReference>
<dbReference type="EMBL" id="BARS01039284">
    <property type="protein sequence ID" value="GAG17181.1"/>
    <property type="molecule type" value="Genomic_DNA"/>
</dbReference>
<keyword evidence="2" id="KW-1005">Bacterial flagellum biogenesis</keyword>
<keyword evidence="3" id="KW-0810">Translation regulation</keyword>
<dbReference type="PANTHER" id="PTHR39190:SF1">
    <property type="entry name" value="FLAGELLAR ASSEMBLY FACTOR FLIW"/>
    <property type="match status" value="1"/>
</dbReference>
<dbReference type="InterPro" id="IPR003775">
    <property type="entry name" value="Flagellar_assembly_factor_FliW"/>
</dbReference>
<dbReference type="SUPFAM" id="SSF141457">
    <property type="entry name" value="BH3618-like"/>
    <property type="match status" value="1"/>
</dbReference>
<dbReference type="InterPro" id="IPR024046">
    <property type="entry name" value="Flagellar_assmbl_FliW_dom_sf"/>
</dbReference>
<dbReference type="Pfam" id="PF02623">
    <property type="entry name" value="FliW"/>
    <property type="match status" value="1"/>
</dbReference>
<dbReference type="HAMAP" id="MF_01185">
    <property type="entry name" value="FliW"/>
    <property type="match status" value="1"/>
</dbReference>
<evidence type="ECO:0000256" key="3">
    <source>
        <dbReference type="ARBA" id="ARBA00022845"/>
    </source>
</evidence>
<gene>
    <name evidence="4" type="ORF">S01H1_60003</name>
</gene>
<comment type="caution">
    <text evidence="4">The sequence shown here is derived from an EMBL/GenBank/DDBJ whole genome shotgun (WGS) entry which is preliminary data.</text>
</comment>
<dbReference type="AlphaFoldDB" id="X0WWP9"/>
<protein>
    <recommendedName>
        <fullName evidence="5">Flagellar assembly factor FliW</fullName>
    </recommendedName>
</protein>
<dbReference type="PANTHER" id="PTHR39190">
    <property type="entry name" value="FLAGELLAR ASSEMBLY FACTOR FLIW"/>
    <property type="match status" value="1"/>
</dbReference>
<evidence type="ECO:0000256" key="2">
    <source>
        <dbReference type="ARBA" id="ARBA00022795"/>
    </source>
</evidence>
<accession>X0WWP9</accession>
<name>X0WWP9_9ZZZZ</name>
<evidence type="ECO:0000256" key="1">
    <source>
        <dbReference type="ARBA" id="ARBA00022490"/>
    </source>
</evidence>
<organism evidence="4">
    <name type="scientific">marine sediment metagenome</name>
    <dbReference type="NCBI Taxonomy" id="412755"/>
    <lineage>
        <taxon>unclassified sequences</taxon>
        <taxon>metagenomes</taxon>
        <taxon>ecological metagenomes</taxon>
    </lineage>
</organism>
<proteinExistence type="inferred from homology"/>
<dbReference type="Gene3D" id="2.30.290.10">
    <property type="entry name" value="BH3618-like"/>
    <property type="match status" value="1"/>
</dbReference>
<reference evidence="4" key="1">
    <citation type="journal article" date="2014" name="Front. Microbiol.">
        <title>High frequency of phylogenetically diverse reductive dehalogenase-homologous genes in deep subseafloor sedimentary metagenomes.</title>
        <authorList>
            <person name="Kawai M."/>
            <person name="Futagami T."/>
            <person name="Toyoda A."/>
            <person name="Takaki Y."/>
            <person name="Nishi S."/>
            <person name="Hori S."/>
            <person name="Arai W."/>
            <person name="Tsubouchi T."/>
            <person name="Morono Y."/>
            <person name="Uchiyama I."/>
            <person name="Ito T."/>
            <person name="Fujiyama A."/>
            <person name="Inagaki F."/>
            <person name="Takami H."/>
        </authorList>
    </citation>
    <scope>NUCLEOTIDE SEQUENCE</scope>
    <source>
        <strain evidence="4">Expedition CK06-06</strain>
    </source>
</reference>
<evidence type="ECO:0008006" key="5">
    <source>
        <dbReference type="Google" id="ProtNLM"/>
    </source>
</evidence>
<evidence type="ECO:0000313" key="4">
    <source>
        <dbReference type="EMBL" id="GAG17181.1"/>
    </source>
</evidence>
<sequence>MKVKTTRFGELELDESRIITFAEGILGFPKYRKYVLLDRDKGSPFRWLQSVENEGSAFVLIDPLYIMPEYRIEVSKEDISDLNLSSLDKAVVVCIVNISEGCKSVTANLLGPIIVNPEKMLAKQLILFDSPYSIKQNLITSIQNKNADLEKCSAKGREQGDQGLKF</sequence>
<keyword evidence="1" id="KW-0963">Cytoplasm</keyword>
<dbReference type="NCBIfam" id="NF009793">
    <property type="entry name" value="PRK13285.1-1"/>
    <property type="match status" value="1"/>
</dbReference>
<dbReference type="GO" id="GO:0006417">
    <property type="term" value="P:regulation of translation"/>
    <property type="evidence" value="ECO:0007669"/>
    <property type="project" value="UniProtKB-KW"/>
</dbReference>